<feature type="compositionally biased region" description="Low complexity" evidence="1">
    <location>
        <begin position="106"/>
        <end position="128"/>
    </location>
</feature>
<gene>
    <name evidence="2" type="ORF">PGLA2088_LOCUS24783</name>
</gene>
<reference evidence="2" key="1">
    <citation type="submission" date="2021-02" db="EMBL/GenBank/DDBJ databases">
        <authorList>
            <person name="Dougan E. K."/>
            <person name="Rhodes N."/>
            <person name="Thang M."/>
            <person name="Chan C."/>
        </authorList>
    </citation>
    <scope>NUCLEOTIDE SEQUENCE</scope>
</reference>
<dbReference type="EMBL" id="CAJNNW010026525">
    <property type="protein sequence ID" value="CAE8686035.1"/>
    <property type="molecule type" value="Genomic_DNA"/>
</dbReference>
<evidence type="ECO:0000256" key="1">
    <source>
        <dbReference type="SAM" id="MobiDB-lite"/>
    </source>
</evidence>
<dbReference type="AlphaFoldDB" id="A0A813JTF4"/>
<protein>
    <submittedName>
        <fullName evidence="2">Uncharacterized protein</fullName>
    </submittedName>
</protein>
<evidence type="ECO:0000313" key="3">
    <source>
        <dbReference type="Proteomes" id="UP000626109"/>
    </source>
</evidence>
<feature type="compositionally biased region" description="Basic and acidic residues" evidence="1">
    <location>
        <begin position="56"/>
        <end position="102"/>
    </location>
</feature>
<sequence>AVAPPSAAAPLPSRANIMNPFHARMIAKQQAEKAAQQAEAQAKADAEAEVQAAEVARLKADQEKAQQEFREKVEQANKRNADERKSREEQARSVKEQREKAQQDVLQQLRAGLAGQGQMPAGAVGKALAPPPPAKGGPVNRLLWGKGGAAGDSKPQTSDTMSALRAMLGGGGKAKAFGTPAPVGSFGNLAPIGSAPVGSFGTQAPVGSFGTPAPEIKVPTGQYNPEEAPSQPMPMATPGAVAKEGGNPPQAAVGLSAMISAAVAKQAPPAMVPPSATPPAASAMGQQ</sequence>
<feature type="region of interest" description="Disordered" evidence="1">
    <location>
        <begin position="28"/>
        <end position="158"/>
    </location>
</feature>
<feature type="region of interest" description="Disordered" evidence="1">
    <location>
        <begin position="266"/>
        <end position="287"/>
    </location>
</feature>
<dbReference type="Proteomes" id="UP000626109">
    <property type="component" value="Unassembled WGS sequence"/>
</dbReference>
<proteinExistence type="predicted"/>
<feature type="compositionally biased region" description="Low complexity" evidence="1">
    <location>
        <begin position="278"/>
        <end position="287"/>
    </location>
</feature>
<name>A0A813JTF4_POLGL</name>
<feature type="compositionally biased region" description="Low complexity" evidence="1">
    <location>
        <begin position="28"/>
        <end position="55"/>
    </location>
</feature>
<feature type="non-terminal residue" evidence="2">
    <location>
        <position position="287"/>
    </location>
</feature>
<feature type="non-terminal residue" evidence="2">
    <location>
        <position position="1"/>
    </location>
</feature>
<comment type="caution">
    <text evidence="2">The sequence shown here is derived from an EMBL/GenBank/DDBJ whole genome shotgun (WGS) entry which is preliminary data.</text>
</comment>
<feature type="region of interest" description="Disordered" evidence="1">
    <location>
        <begin position="213"/>
        <end position="248"/>
    </location>
</feature>
<accession>A0A813JTF4</accession>
<organism evidence="2 3">
    <name type="scientific">Polarella glacialis</name>
    <name type="common">Dinoflagellate</name>
    <dbReference type="NCBI Taxonomy" id="89957"/>
    <lineage>
        <taxon>Eukaryota</taxon>
        <taxon>Sar</taxon>
        <taxon>Alveolata</taxon>
        <taxon>Dinophyceae</taxon>
        <taxon>Suessiales</taxon>
        <taxon>Suessiaceae</taxon>
        <taxon>Polarella</taxon>
    </lineage>
</organism>
<evidence type="ECO:0000313" key="2">
    <source>
        <dbReference type="EMBL" id="CAE8686035.1"/>
    </source>
</evidence>